<dbReference type="EMBL" id="SLWS01000001">
    <property type="protein sequence ID" value="TCO64974.1"/>
    <property type="molecule type" value="Genomic_DNA"/>
</dbReference>
<organism evidence="2 3">
    <name type="scientific">Actinocrispum wychmicini</name>
    <dbReference type="NCBI Taxonomy" id="1213861"/>
    <lineage>
        <taxon>Bacteria</taxon>
        <taxon>Bacillati</taxon>
        <taxon>Actinomycetota</taxon>
        <taxon>Actinomycetes</taxon>
        <taxon>Pseudonocardiales</taxon>
        <taxon>Pseudonocardiaceae</taxon>
        <taxon>Actinocrispum</taxon>
    </lineage>
</organism>
<comment type="caution">
    <text evidence="2">The sequence shown here is derived from an EMBL/GenBank/DDBJ whole genome shotgun (WGS) entry which is preliminary data.</text>
</comment>
<sequence>MKVRYNLVVGVVLLVLGAVCVFLGLWLAVLGEFNPAVIAGMVPMLIGILYLVRPYFWVNPTSVAIPALIGPIRREFPFQTLEVNGGKLVAVRDDGTRKKVPVARWLAHSGDWAVATTPGIADGGAQR</sequence>
<evidence type="ECO:0008006" key="4">
    <source>
        <dbReference type="Google" id="ProtNLM"/>
    </source>
</evidence>
<evidence type="ECO:0000313" key="2">
    <source>
        <dbReference type="EMBL" id="TCO64974.1"/>
    </source>
</evidence>
<evidence type="ECO:0000256" key="1">
    <source>
        <dbReference type="SAM" id="Phobius"/>
    </source>
</evidence>
<gene>
    <name evidence="2" type="ORF">EV192_101758</name>
</gene>
<keyword evidence="1" id="KW-0472">Membrane</keyword>
<accession>A0A4R2JYK2</accession>
<dbReference type="RefSeq" id="WP_132111067.1">
    <property type="nucleotide sequence ID" value="NZ_SLWS01000001.1"/>
</dbReference>
<keyword evidence="1" id="KW-0812">Transmembrane</keyword>
<feature type="transmembrane region" description="Helical" evidence="1">
    <location>
        <begin position="7"/>
        <end position="27"/>
    </location>
</feature>
<feature type="transmembrane region" description="Helical" evidence="1">
    <location>
        <begin position="33"/>
        <end position="52"/>
    </location>
</feature>
<reference evidence="2 3" key="1">
    <citation type="submission" date="2019-03" db="EMBL/GenBank/DDBJ databases">
        <title>Genomic Encyclopedia of Type Strains, Phase IV (KMG-IV): sequencing the most valuable type-strain genomes for metagenomic binning, comparative biology and taxonomic classification.</title>
        <authorList>
            <person name="Goeker M."/>
        </authorList>
    </citation>
    <scope>NUCLEOTIDE SEQUENCE [LARGE SCALE GENOMIC DNA]</scope>
    <source>
        <strain evidence="2 3">DSM 45934</strain>
    </source>
</reference>
<proteinExistence type="predicted"/>
<name>A0A4R2JYK2_9PSEU</name>
<dbReference type="Proteomes" id="UP000295680">
    <property type="component" value="Unassembled WGS sequence"/>
</dbReference>
<keyword evidence="1" id="KW-1133">Transmembrane helix</keyword>
<dbReference type="OrthoDB" id="3694145at2"/>
<dbReference type="AlphaFoldDB" id="A0A4R2JYK2"/>
<evidence type="ECO:0000313" key="3">
    <source>
        <dbReference type="Proteomes" id="UP000295680"/>
    </source>
</evidence>
<protein>
    <recommendedName>
        <fullName evidence="4">PH (Pleckstrin Homology) domain-containing protein</fullName>
    </recommendedName>
</protein>
<keyword evidence="3" id="KW-1185">Reference proteome</keyword>